<reference evidence="1" key="1">
    <citation type="submission" date="2022-03" db="EMBL/GenBank/DDBJ databases">
        <authorList>
            <person name="Martin H S."/>
        </authorList>
    </citation>
    <scope>NUCLEOTIDE SEQUENCE</scope>
</reference>
<name>A0ABN8IU25_9NEOP</name>
<protein>
    <submittedName>
        <fullName evidence="1">Uncharacterized protein</fullName>
    </submittedName>
</protein>
<accession>A0ABN8IU25</accession>
<gene>
    <name evidence="1" type="ORF">IPOD504_LOCUS11429</name>
</gene>
<dbReference type="EMBL" id="OW152840">
    <property type="protein sequence ID" value="CAH2061761.1"/>
    <property type="molecule type" value="Genomic_DNA"/>
</dbReference>
<evidence type="ECO:0000313" key="1">
    <source>
        <dbReference type="EMBL" id="CAH2061761.1"/>
    </source>
</evidence>
<feature type="non-terminal residue" evidence="1">
    <location>
        <position position="71"/>
    </location>
</feature>
<proteinExistence type="predicted"/>
<evidence type="ECO:0000313" key="2">
    <source>
        <dbReference type="Proteomes" id="UP000837857"/>
    </source>
</evidence>
<dbReference type="Proteomes" id="UP000837857">
    <property type="component" value="Chromosome 28"/>
</dbReference>
<keyword evidence="2" id="KW-1185">Reference proteome</keyword>
<organism evidence="1 2">
    <name type="scientific">Iphiclides podalirius</name>
    <name type="common">scarce swallowtail</name>
    <dbReference type="NCBI Taxonomy" id="110791"/>
    <lineage>
        <taxon>Eukaryota</taxon>
        <taxon>Metazoa</taxon>
        <taxon>Ecdysozoa</taxon>
        <taxon>Arthropoda</taxon>
        <taxon>Hexapoda</taxon>
        <taxon>Insecta</taxon>
        <taxon>Pterygota</taxon>
        <taxon>Neoptera</taxon>
        <taxon>Endopterygota</taxon>
        <taxon>Lepidoptera</taxon>
        <taxon>Glossata</taxon>
        <taxon>Ditrysia</taxon>
        <taxon>Papilionoidea</taxon>
        <taxon>Papilionidae</taxon>
        <taxon>Papilioninae</taxon>
        <taxon>Iphiclides</taxon>
    </lineage>
</organism>
<sequence length="71" mass="7863">MHLYIQNKLERSAWLCEKIDLTPAFSANVPTALLGRDIEANLCDRLVDRNPHRISGSDGRTILAGLDAGCR</sequence>